<reference evidence="16 17" key="1">
    <citation type="journal article" date="2016" name="Mol. Biol. Evol.">
        <title>Comparative Genomics of Early-Diverging Mushroom-Forming Fungi Provides Insights into the Origins of Lignocellulose Decay Capabilities.</title>
        <authorList>
            <person name="Nagy L.G."/>
            <person name="Riley R."/>
            <person name="Tritt A."/>
            <person name="Adam C."/>
            <person name="Daum C."/>
            <person name="Floudas D."/>
            <person name="Sun H."/>
            <person name="Yadav J.S."/>
            <person name="Pangilinan J."/>
            <person name="Larsson K.H."/>
            <person name="Matsuura K."/>
            <person name="Barry K."/>
            <person name="Labutti K."/>
            <person name="Kuo R."/>
            <person name="Ohm R.A."/>
            <person name="Bhattacharya S.S."/>
            <person name="Shirouzu T."/>
            <person name="Yoshinaga Y."/>
            <person name="Martin F.M."/>
            <person name="Grigoriev I.V."/>
            <person name="Hibbett D.S."/>
        </authorList>
    </citation>
    <scope>NUCLEOTIDE SEQUENCE [LARGE SCALE GENOMIC DNA]</scope>
    <source>
        <strain evidence="16 17">HHB12733</strain>
    </source>
</reference>
<dbReference type="PROSITE" id="PS52012">
    <property type="entry name" value="CFEM"/>
    <property type="match status" value="1"/>
</dbReference>
<keyword evidence="5" id="KW-0964">Secreted</keyword>
<evidence type="ECO:0000256" key="3">
    <source>
        <dbReference type="ARBA" id="ARBA00010031"/>
    </source>
</evidence>
<feature type="signal peptide" evidence="14">
    <location>
        <begin position="1"/>
        <end position="18"/>
    </location>
</feature>
<dbReference type="GO" id="GO:0005886">
    <property type="term" value="C:plasma membrane"/>
    <property type="evidence" value="ECO:0007669"/>
    <property type="project" value="UniProtKB-SubCell"/>
</dbReference>
<keyword evidence="8 14" id="KW-0732">Signal</keyword>
<evidence type="ECO:0000256" key="1">
    <source>
        <dbReference type="ARBA" id="ARBA00004609"/>
    </source>
</evidence>
<feature type="domain" description="CFEM" evidence="15">
    <location>
        <begin position="1"/>
        <end position="114"/>
    </location>
</feature>
<dbReference type="InterPro" id="IPR051735">
    <property type="entry name" value="CFEM_domain"/>
</dbReference>
<evidence type="ECO:0000256" key="6">
    <source>
        <dbReference type="ARBA" id="ARBA00022617"/>
    </source>
</evidence>
<evidence type="ECO:0000256" key="4">
    <source>
        <dbReference type="ARBA" id="ARBA00022475"/>
    </source>
</evidence>
<dbReference type="PANTHER" id="PTHR37928">
    <property type="entry name" value="CFEM DOMAIN PROTEIN (AFU_ORTHOLOGUE AFUA_6G14090)"/>
    <property type="match status" value="1"/>
</dbReference>
<evidence type="ECO:0000313" key="17">
    <source>
        <dbReference type="Proteomes" id="UP000076842"/>
    </source>
</evidence>
<evidence type="ECO:0000256" key="2">
    <source>
        <dbReference type="ARBA" id="ARBA00004613"/>
    </source>
</evidence>
<dbReference type="InterPro" id="IPR008427">
    <property type="entry name" value="Extracellular_membr_CFEM_dom"/>
</dbReference>
<comment type="similarity">
    <text evidence="3">Belongs to the RBT5 family.</text>
</comment>
<dbReference type="STRING" id="1353952.A0A165G5E3"/>
<dbReference type="PANTHER" id="PTHR37928:SF1">
    <property type="entry name" value="CFEM DOMAIN PROTEIN (AFU_ORTHOLOGUE AFUA_6G14090)"/>
    <property type="match status" value="1"/>
</dbReference>
<protein>
    <recommendedName>
        <fullName evidence="15">CFEM domain-containing protein</fullName>
    </recommendedName>
</protein>
<evidence type="ECO:0000256" key="13">
    <source>
        <dbReference type="ARBA" id="ARBA00023288"/>
    </source>
</evidence>
<keyword evidence="17" id="KW-1185">Reference proteome</keyword>
<keyword evidence="13" id="KW-0449">Lipoprotein</keyword>
<keyword evidence="9" id="KW-0408">Iron</keyword>
<dbReference type="GO" id="GO:0005576">
    <property type="term" value="C:extracellular region"/>
    <property type="evidence" value="ECO:0007669"/>
    <property type="project" value="UniProtKB-SubCell"/>
</dbReference>
<evidence type="ECO:0000256" key="14">
    <source>
        <dbReference type="SAM" id="SignalP"/>
    </source>
</evidence>
<feature type="chain" id="PRO_5007858034" description="CFEM domain-containing protein" evidence="14">
    <location>
        <begin position="19"/>
        <end position="242"/>
    </location>
</feature>
<evidence type="ECO:0000256" key="12">
    <source>
        <dbReference type="ARBA" id="ARBA00023180"/>
    </source>
</evidence>
<sequence length="242" mass="22754">MRFTTAVLLLGASLLALSQTLPSNLPPCVTLCITVKESEAGSLAPGATNIYEYCQSANFITAFQNCLNDNCNATDAAAGVQIGQQICAAATSSFLAQSSSIAAAANSSAAAATSAFSSISAGSTSSSAEAASSRASSSSGASTQSGAAAGSSSSVASQTSSSLSTALSSLAAGLSSTASGISASAGSAISSLGSAASSKASGASTSATGGSGSAAGRLEVPTQGMVGIALCALGMALGAMLL</sequence>
<dbReference type="EMBL" id="KV423961">
    <property type="protein sequence ID" value="KZT57620.1"/>
    <property type="molecule type" value="Genomic_DNA"/>
</dbReference>
<keyword evidence="11" id="KW-1015">Disulfide bond</keyword>
<accession>A0A165G5E3</accession>
<dbReference type="AlphaFoldDB" id="A0A165G5E3"/>
<organism evidence="16 17">
    <name type="scientific">Calocera cornea HHB12733</name>
    <dbReference type="NCBI Taxonomy" id="1353952"/>
    <lineage>
        <taxon>Eukaryota</taxon>
        <taxon>Fungi</taxon>
        <taxon>Dikarya</taxon>
        <taxon>Basidiomycota</taxon>
        <taxon>Agaricomycotina</taxon>
        <taxon>Dacrymycetes</taxon>
        <taxon>Dacrymycetales</taxon>
        <taxon>Dacrymycetaceae</taxon>
        <taxon>Calocera</taxon>
    </lineage>
</organism>
<name>A0A165G5E3_9BASI</name>
<dbReference type="Pfam" id="PF05730">
    <property type="entry name" value="CFEM"/>
    <property type="match status" value="1"/>
</dbReference>
<proteinExistence type="inferred from homology"/>
<keyword evidence="7" id="KW-0479">Metal-binding</keyword>
<keyword evidence="10" id="KW-0472">Membrane</keyword>
<dbReference type="Proteomes" id="UP000076842">
    <property type="component" value="Unassembled WGS sequence"/>
</dbReference>
<comment type="subcellular location">
    <subcellularLocation>
        <location evidence="1">Cell membrane</location>
        <topology evidence="1">Lipid-anchor</topology>
        <topology evidence="1">GPI-anchor</topology>
    </subcellularLocation>
    <subcellularLocation>
        <location evidence="2">Secreted</location>
    </subcellularLocation>
</comment>
<keyword evidence="4" id="KW-1003">Cell membrane</keyword>
<keyword evidence="12" id="KW-0325">Glycoprotein</keyword>
<evidence type="ECO:0000259" key="15">
    <source>
        <dbReference type="PROSITE" id="PS52012"/>
    </source>
</evidence>
<dbReference type="InParanoid" id="A0A165G5E3"/>
<evidence type="ECO:0000256" key="5">
    <source>
        <dbReference type="ARBA" id="ARBA00022525"/>
    </source>
</evidence>
<evidence type="ECO:0000256" key="10">
    <source>
        <dbReference type="ARBA" id="ARBA00023136"/>
    </source>
</evidence>
<evidence type="ECO:0000256" key="11">
    <source>
        <dbReference type="ARBA" id="ARBA00023157"/>
    </source>
</evidence>
<keyword evidence="6" id="KW-0349">Heme</keyword>
<dbReference type="OrthoDB" id="286301at2759"/>
<evidence type="ECO:0000313" key="16">
    <source>
        <dbReference type="EMBL" id="KZT57620.1"/>
    </source>
</evidence>
<evidence type="ECO:0000256" key="9">
    <source>
        <dbReference type="ARBA" id="ARBA00023004"/>
    </source>
</evidence>
<gene>
    <name evidence="16" type="ORF">CALCODRAFT_496029</name>
</gene>
<evidence type="ECO:0000256" key="7">
    <source>
        <dbReference type="ARBA" id="ARBA00022723"/>
    </source>
</evidence>
<dbReference type="GO" id="GO:0046872">
    <property type="term" value="F:metal ion binding"/>
    <property type="evidence" value="ECO:0007669"/>
    <property type="project" value="UniProtKB-KW"/>
</dbReference>
<evidence type="ECO:0000256" key="8">
    <source>
        <dbReference type="ARBA" id="ARBA00022729"/>
    </source>
</evidence>